<gene>
    <name evidence="1" type="ORF">QBC47DRAFT_398907</name>
</gene>
<accession>A0AAJ0BGU0</accession>
<dbReference type="AlphaFoldDB" id="A0AAJ0BGU0"/>
<sequence length="385" mass="44059">MGSQQGRERPSLEDFLHSISILFTGQRDNVVAAAVKPGGSDSDITILVARNWGFTRRGYVPQQTKDYVNDLEQFFATHAGSGGLGDHFDCILRSIVKFCQSTINSHLKEGGCASWRDDFREILVSESRKLDKIRRTSSAANPHGLSVHTNAEVQFQASATYSDLDGVVMGAWNFCEHYKIDIDWDEEYVYLRGPNEPREGEPHHQQLKKYTTTGNWYVFKMLERLAKVPNALHTVATYMNNKGRRSITFELLPGNLEPARLADNWPASRSAIDNPIVHCEVQIIHYFVTNKEMRTLAASGNEKVLISCSKHCCPDCFQLIKLLENNFTTHLDCHGKPYENWRVTQEVYDFAIDRNARPPSEEKCTRRQSPVRMQQSWKPYLHWTM</sequence>
<protein>
    <submittedName>
        <fullName evidence="1">Uncharacterized protein</fullName>
    </submittedName>
</protein>
<comment type="caution">
    <text evidence="1">The sequence shown here is derived from an EMBL/GenBank/DDBJ whole genome shotgun (WGS) entry which is preliminary data.</text>
</comment>
<keyword evidence="2" id="KW-1185">Reference proteome</keyword>
<reference evidence="1" key="1">
    <citation type="submission" date="2023-06" db="EMBL/GenBank/DDBJ databases">
        <title>Genome-scale phylogeny and comparative genomics of the fungal order Sordariales.</title>
        <authorList>
            <consortium name="Lawrence Berkeley National Laboratory"/>
            <person name="Hensen N."/>
            <person name="Bonometti L."/>
            <person name="Westerberg I."/>
            <person name="Brannstrom I.O."/>
            <person name="Guillou S."/>
            <person name="Cros-Aarteil S."/>
            <person name="Calhoun S."/>
            <person name="Haridas S."/>
            <person name="Kuo A."/>
            <person name="Mondo S."/>
            <person name="Pangilinan J."/>
            <person name="Riley R."/>
            <person name="Labutti K."/>
            <person name="Andreopoulos B."/>
            <person name="Lipzen A."/>
            <person name="Chen C."/>
            <person name="Yanf M."/>
            <person name="Daum C."/>
            <person name="Ng V."/>
            <person name="Clum A."/>
            <person name="Steindorff A."/>
            <person name="Ohm R."/>
            <person name="Martin F."/>
            <person name="Silar P."/>
            <person name="Natvig D."/>
            <person name="Lalanne C."/>
            <person name="Gautier V."/>
            <person name="Ament-Velasquez S.L."/>
            <person name="Kruys A."/>
            <person name="Hutchinson M.I."/>
            <person name="Powell A.J."/>
            <person name="Barry K."/>
            <person name="Miller A.N."/>
            <person name="Grigoriev I.V."/>
            <person name="Debuchy R."/>
            <person name="Gladieux P."/>
            <person name="Thoren M.H."/>
            <person name="Johannesson H."/>
        </authorList>
    </citation>
    <scope>NUCLEOTIDE SEQUENCE</scope>
    <source>
        <strain evidence="1">PSN4</strain>
    </source>
</reference>
<dbReference type="EMBL" id="MU839829">
    <property type="protein sequence ID" value="KAK1758004.1"/>
    <property type="molecule type" value="Genomic_DNA"/>
</dbReference>
<evidence type="ECO:0000313" key="2">
    <source>
        <dbReference type="Proteomes" id="UP001239445"/>
    </source>
</evidence>
<name>A0AAJ0BGU0_9PEZI</name>
<evidence type="ECO:0000313" key="1">
    <source>
        <dbReference type="EMBL" id="KAK1758004.1"/>
    </source>
</evidence>
<dbReference type="Pfam" id="PF14441">
    <property type="entry name" value="OTT_1508_deam"/>
    <property type="match status" value="1"/>
</dbReference>
<dbReference type="InterPro" id="IPR027796">
    <property type="entry name" value="OTT_1508_deam-like"/>
</dbReference>
<dbReference type="Proteomes" id="UP001239445">
    <property type="component" value="Unassembled WGS sequence"/>
</dbReference>
<proteinExistence type="predicted"/>
<organism evidence="1 2">
    <name type="scientific">Echria macrotheca</name>
    <dbReference type="NCBI Taxonomy" id="438768"/>
    <lineage>
        <taxon>Eukaryota</taxon>
        <taxon>Fungi</taxon>
        <taxon>Dikarya</taxon>
        <taxon>Ascomycota</taxon>
        <taxon>Pezizomycotina</taxon>
        <taxon>Sordariomycetes</taxon>
        <taxon>Sordariomycetidae</taxon>
        <taxon>Sordariales</taxon>
        <taxon>Schizotheciaceae</taxon>
        <taxon>Echria</taxon>
    </lineage>
</organism>